<comment type="caution">
    <text evidence="1">The sequence shown here is derived from an EMBL/GenBank/DDBJ whole genome shotgun (WGS) entry which is preliminary data.</text>
</comment>
<name>A0ABR0HJL1_9PEZI</name>
<dbReference type="Proteomes" id="UP001323617">
    <property type="component" value="Unassembled WGS sequence"/>
</dbReference>
<reference evidence="1 2" key="1">
    <citation type="journal article" date="2023" name="bioRxiv">
        <title>High-quality genome assemblies of four members of thePodospora anserinaspecies complex.</title>
        <authorList>
            <person name="Ament-Velasquez S.L."/>
            <person name="Vogan A.A."/>
            <person name="Wallerman O."/>
            <person name="Hartmann F."/>
            <person name="Gautier V."/>
            <person name="Silar P."/>
            <person name="Giraud T."/>
            <person name="Johannesson H."/>
        </authorList>
    </citation>
    <scope>NUCLEOTIDE SEQUENCE [LARGE SCALE GENOMIC DNA]</scope>
    <source>
        <strain evidence="1 2">CBS 124.78</strain>
    </source>
</reference>
<organism evidence="1 2">
    <name type="scientific">Podospora pseudoanserina</name>
    <dbReference type="NCBI Taxonomy" id="2609844"/>
    <lineage>
        <taxon>Eukaryota</taxon>
        <taxon>Fungi</taxon>
        <taxon>Dikarya</taxon>
        <taxon>Ascomycota</taxon>
        <taxon>Pezizomycotina</taxon>
        <taxon>Sordariomycetes</taxon>
        <taxon>Sordariomycetidae</taxon>
        <taxon>Sordariales</taxon>
        <taxon>Podosporaceae</taxon>
        <taxon>Podospora</taxon>
    </lineage>
</organism>
<sequence length="71" mass="8396">MHLRDLAFGHRKFKFHLATNNQPVQFSNNSHEVQFFHIFGLQGFRRQVNVGRSMWWASNEEKQKCSMSTLG</sequence>
<dbReference type="GeneID" id="87962029"/>
<evidence type="ECO:0000313" key="1">
    <source>
        <dbReference type="EMBL" id="KAK4668260.1"/>
    </source>
</evidence>
<keyword evidence="2" id="KW-1185">Reference proteome</keyword>
<dbReference type="EMBL" id="JAFFHC010000008">
    <property type="protein sequence ID" value="KAK4668260.1"/>
    <property type="molecule type" value="Genomic_DNA"/>
</dbReference>
<gene>
    <name evidence="1" type="ORF">QC764_0114580</name>
</gene>
<evidence type="ECO:0000313" key="2">
    <source>
        <dbReference type="Proteomes" id="UP001323617"/>
    </source>
</evidence>
<proteinExistence type="predicted"/>
<accession>A0ABR0HJL1</accession>
<dbReference type="RefSeq" id="XP_062796274.1">
    <property type="nucleotide sequence ID" value="XM_062941212.1"/>
</dbReference>
<protein>
    <submittedName>
        <fullName evidence="1">Uncharacterized protein</fullName>
    </submittedName>
</protein>